<protein>
    <recommendedName>
        <fullName evidence="12 13">Replicative DNA helicase</fullName>
        <ecNumber evidence="12 13">5.6.2.3</ecNumber>
    </recommendedName>
</protein>
<evidence type="ECO:0000256" key="13">
    <source>
        <dbReference type="RuleBase" id="RU362085"/>
    </source>
</evidence>
<dbReference type="GO" id="GO:0006269">
    <property type="term" value="P:DNA replication, synthesis of primer"/>
    <property type="evidence" value="ECO:0007669"/>
    <property type="project" value="UniProtKB-UniRule"/>
</dbReference>
<evidence type="ECO:0000256" key="9">
    <source>
        <dbReference type="ARBA" id="ARBA00023235"/>
    </source>
</evidence>
<evidence type="ECO:0000256" key="3">
    <source>
        <dbReference type="ARBA" id="ARBA00022705"/>
    </source>
</evidence>
<evidence type="ECO:0000256" key="2">
    <source>
        <dbReference type="ARBA" id="ARBA00022515"/>
    </source>
</evidence>
<keyword evidence="7 13" id="KW-0067">ATP-binding</keyword>
<comment type="function">
    <text evidence="10 13">The main replicative DNA helicase, it participates in initiation and elongation during chromosome replication. Travels ahead of the DNA replisome, separating dsDNA into templates for DNA synthesis. A processive ATP-dependent 5'-3' DNA helicase it has DNA-dependent ATPase activity.</text>
</comment>
<evidence type="ECO:0000313" key="16">
    <source>
        <dbReference type="EMBL" id="KYF56328.1"/>
    </source>
</evidence>
<name>A0A150PLK9_SORCE</name>
<dbReference type="Pfam" id="PF00772">
    <property type="entry name" value="DnaB"/>
    <property type="match status" value="1"/>
</dbReference>
<dbReference type="Gene3D" id="3.40.50.300">
    <property type="entry name" value="P-loop containing nucleotide triphosphate hydrolases"/>
    <property type="match status" value="1"/>
</dbReference>
<keyword evidence="5 13" id="KW-0378">Hydrolase</keyword>
<dbReference type="GO" id="GO:1990077">
    <property type="term" value="C:primosome complex"/>
    <property type="evidence" value="ECO:0007669"/>
    <property type="project" value="UniProtKB-UniRule"/>
</dbReference>
<dbReference type="EC" id="5.6.2.3" evidence="12 13"/>
<reference evidence="16 17" key="1">
    <citation type="submission" date="2014-02" db="EMBL/GenBank/DDBJ databases">
        <title>The small core and large imbalanced accessory genome model reveals a collaborative survival strategy of Sorangium cellulosum strains in nature.</title>
        <authorList>
            <person name="Han K."/>
            <person name="Peng R."/>
            <person name="Blom J."/>
            <person name="Li Y.-Z."/>
        </authorList>
    </citation>
    <scope>NUCLEOTIDE SEQUENCE [LARGE SCALE GENOMIC DNA]</scope>
    <source>
        <strain evidence="16 17">So0157-18</strain>
    </source>
</reference>
<evidence type="ECO:0000256" key="7">
    <source>
        <dbReference type="ARBA" id="ARBA00022840"/>
    </source>
</evidence>
<evidence type="ECO:0000256" key="8">
    <source>
        <dbReference type="ARBA" id="ARBA00023125"/>
    </source>
</evidence>
<evidence type="ECO:0000313" key="17">
    <source>
        <dbReference type="Proteomes" id="UP000075604"/>
    </source>
</evidence>
<keyword evidence="6 13" id="KW-0347">Helicase</keyword>
<gene>
    <name evidence="16" type="ORF">BE04_24645</name>
</gene>
<keyword evidence="4 13" id="KW-0547">Nucleotide-binding</keyword>
<dbReference type="AlphaFoldDB" id="A0A150PLK9"/>
<dbReference type="SUPFAM" id="SSF52540">
    <property type="entry name" value="P-loop containing nucleoside triphosphate hydrolases"/>
    <property type="match status" value="1"/>
</dbReference>
<dbReference type="CDD" id="cd00984">
    <property type="entry name" value="DnaB_C"/>
    <property type="match status" value="1"/>
</dbReference>
<dbReference type="PROSITE" id="PS51199">
    <property type="entry name" value="SF4_HELICASE"/>
    <property type="match status" value="1"/>
</dbReference>
<keyword evidence="3 13" id="KW-0235">DNA replication</keyword>
<dbReference type="GO" id="GO:0005829">
    <property type="term" value="C:cytosol"/>
    <property type="evidence" value="ECO:0007669"/>
    <property type="project" value="TreeGrafter"/>
</dbReference>
<evidence type="ECO:0000259" key="15">
    <source>
        <dbReference type="PROSITE" id="PS51199"/>
    </source>
</evidence>
<evidence type="ECO:0000256" key="10">
    <source>
        <dbReference type="ARBA" id="ARBA00044932"/>
    </source>
</evidence>
<dbReference type="NCBIfam" id="TIGR00665">
    <property type="entry name" value="DnaB"/>
    <property type="match status" value="1"/>
</dbReference>
<feature type="region of interest" description="Disordered" evidence="14">
    <location>
        <begin position="1"/>
        <end position="21"/>
    </location>
</feature>
<dbReference type="Pfam" id="PF03796">
    <property type="entry name" value="DnaB_C"/>
    <property type="match status" value="1"/>
</dbReference>
<dbReference type="InterPro" id="IPR007694">
    <property type="entry name" value="DNA_helicase_DnaB-like_C"/>
</dbReference>
<dbReference type="GO" id="GO:0016887">
    <property type="term" value="F:ATP hydrolysis activity"/>
    <property type="evidence" value="ECO:0007669"/>
    <property type="project" value="RHEA"/>
</dbReference>
<dbReference type="EMBL" id="JELX01002168">
    <property type="protein sequence ID" value="KYF56328.1"/>
    <property type="molecule type" value="Genomic_DNA"/>
</dbReference>
<dbReference type="PANTHER" id="PTHR30153">
    <property type="entry name" value="REPLICATIVE DNA HELICASE DNAB"/>
    <property type="match status" value="1"/>
</dbReference>
<keyword evidence="9" id="KW-0413">Isomerase</keyword>
<dbReference type="FunFam" id="1.10.860.10:FF:000001">
    <property type="entry name" value="Replicative DNA helicase"/>
    <property type="match status" value="1"/>
</dbReference>
<proteinExistence type="inferred from homology"/>
<accession>A0A150PLK9</accession>
<organism evidence="16 17">
    <name type="scientific">Sorangium cellulosum</name>
    <name type="common">Polyangium cellulosum</name>
    <dbReference type="NCBI Taxonomy" id="56"/>
    <lineage>
        <taxon>Bacteria</taxon>
        <taxon>Pseudomonadati</taxon>
        <taxon>Myxococcota</taxon>
        <taxon>Polyangia</taxon>
        <taxon>Polyangiales</taxon>
        <taxon>Polyangiaceae</taxon>
        <taxon>Sorangium</taxon>
    </lineage>
</organism>
<evidence type="ECO:0000256" key="6">
    <source>
        <dbReference type="ARBA" id="ARBA00022806"/>
    </source>
</evidence>
<evidence type="ECO:0000256" key="14">
    <source>
        <dbReference type="SAM" id="MobiDB-lite"/>
    </source>
</evidence>
<dbReference type="Gene3D" id="1.10.860.10">
    <property type="entry name" value="DNAb Helicase, Chain A"/>
    <property type="match status" value="1"/>
</dbReference>
<dbReference type="InterPro" id="IPR016136">
    <property type="entry name" value="DNA_helicase_N/primase_C"/>
</dbReference>
<evidence type="ECO:0000256" key="5">
    <source>
        <dbReference type="ARBA" id="ARBA00022801"/>
    </source>
</evidence>
<dbReference type="GO" id="GO:0043139">
    <property type="term" value="F:5'-3' DNA helicase activity"/>
    <property type="evidence" value="ECO:0007669"/>
    <property type="project" value="UniProtKB-EC"/>
</dbReference>
<comment type="similarity">
    <text evidence="1 13">Belongs to the helicase family. DnaB subfamily.</text>
</comment>
<evidence type="ECO:0000256" key="11">
    <source>
        <dbReference type="ARBA" id="ARBA00048954"/>
    </source>
</evidence>
<dbReference type="Proteomes" id="UP000075604">
    <property type="component" value="Unassembled WGS sequence"/>
</dbReference>
<dbReference type="InterPro" id="IPR027417">
    <property type="entry name" value="P-loop_NTPase"/>
</dbReference>
<sequence>MMRMMERRGQRPQRIEPPIVAGRVPPHDLDAEAAVLSAILLHRDALDRVLEILKSEHFYSEANSRIYEAAQELASGGTPIDIVSVASWLRDRERLAQVGGAAYLAQLADATPAVAHVGAHARVVYEKWRVRQLIATCQRVAAEGYGDVGVVQQFIDGAEQAVYQLARTPQGTSTQPIAQVLKAAFEQITAAAERGDRITGISTGFEKLDAKTAGLHDGDLSIVAARPGMGKTSFVLNLAVNVASPRTVSSPGPDQAGHGIERHEPGFGAAVFSLEMPREQLATRMVCSEGRVDVGKLRQGFLQPDDWRRLTEAASFLSTLPIWIDDTPAISLLELRAKVRRIQAEYDRPPSDGNSGRRVGLVVIDYLQLMKGRDGVSSREQEISEISRGLKQLAKELKVAVIALSQLNRAVETRTTKDKRPQLSDLRESGAIEQDADNIIFIYRDEYYNPETTNHKGIAELIVAKQRNGPTGKVLTRFTSSCTRFDNLAPGDYPDMVDDE</sequence>
<comment type="catalytic activity">
    <reaction evidence="11 13">
        <text>ATP + H2O = ADP + phosphate + H(+)</text>
        <dbReference type="Rhea" id="RHEA:13065"/>
        <dbReference type="ChEBI" id="CHEBI:15377"/>
        <dbReference type="ChEBI" id="CHEBI:15378"/>
        <dbReference type="ChEBI" id="CHEBI:30616"/>
        <dbReference type="ChEBI" id="CHEBI:43474"/>
        <dbReference type="ChEBI" id="CHEBI:456216"/>
        <dbReference type="EC" id="5.6.2.3"/>
    </reaction>
</comment>
<comment type="caution">
    <text evidence="16">The sequence shown here is derived from an EMBL/GenBank/DDBJ whole genome shotgun (WGS) entry which is preliminary data.</text>
</comment>
<keyword evidence="2 13" id="KW-0639">Primosome</keyword>
<evidence type="ECO:0000256" key="1">
    <source>
        <dbReference type="ARBA" id="ARBA00008428"/>
    </source>
</evidence>
<evidence type="ECO:0000256" key="4">
    <source>
        <dbReference type="ARBA" id="ARBA00022741"/>
    </source>
</evidence>
<dbReference type="SUPFAM" id="SSF48024">
    <property type="entry name" value="N-terminal domain of DnaB helicase"/>
    <property type="match status" value="1"/>
</dbReference>
<dbReference type="InterPro" id="IPR007692">
    <property type="entry name" value="DNA_helicase_DnaB"/>
</dbReference>
<feature type="domain" description="SF4 helicase" evidence="15">
    <location>
        <begin position="194"/>
        <end position="492"/>
    </location>
</feature>
<dbReference type="GO" id="GO:0005524">
    <property type="term" value="F:ATP binding"/>
    <property type="evidence" value="ECO:0007669"/>
    <property type="project" value="UniProtKB-UniRule"/>
</dbReference>
<keyword evidence="8 13" id="KW-0238">DNA-binding</keyword>
<evidence type="ECO:0000256" key="12">
    <source>
        <dbReference type="NCBIfam" id="TIGR00665"/>
    </source>
</evidence>
<dbReference type="InterPro" id="IPR036185">
    <property type="entry name" value="DNA_heli_DnaB-like_N_sf"/>
</dbReference>
<dbReference type="PANTHER" id="PTHR30153:SF2">
    <property type="entry name" value="REPLICATIVE DNA HELICASE"/>
    <property type="match status" value="1"/>
</dbReference>
<dbReference type="InterPro" id="IPR007693">
    <property type="entry name" value="DNA_helicase_DnaB-like_N"/>
</dbReference>
<dbReference type="GO" id="GO:0003677">
    <property type="term" value="F:DNA binding"/>
    <property type="evidence" value="ECO:0007669"/>
    <property type="project" value="UniProtKB-UniRule"/>
</dbReference>